<keyword evidence="6" id="KW-0227">DNA damage</keyword>
<keyword evidence="5" id="KW-0547">Nucleotide-binding</keyword>
<keyword evidence="11" id="KW-0267">Excision nuclease</keyword>
<dbReference type="SUPFAM" id="SSF52540">
    <property type="entry name" value="P-loop containing nucleoside triphosphate hydrolases"/>
    <property type="match status" value="2"/>
</dbReference>
<evidence type="ECO:0000256" key="9">
    <source>
        <dbReference type="ARBA" id="ARBA00022833"/>
    </source>
</evidence>
<evidence type="ECO:0000313" key="18">
    <source>
        <dbReference type="EMBL" id="ETD23348.1"/>
    </source>
</evidence>
<dbReference type="PATRIC" id="fig|1357400.3.peg.1561"/>
<dbReference type="eggNOG" id="COG0178">
    <property type="taxonomic scope" value="Bacteria"/>
</dbReference>
<keyword evidence="8" id="KW-0863">Zinc-finger</keyword>
<reference evidence="18 19" key="1">
    <citation type="journal article" date="2014" name="Genome Announc.">
        <title>Draft genome sequences of six enterohepatic helicobacter species isolated from humans and one from rhesus macaques.</title>
        <authorList>
            <person name="Shen Z."/>
            <person name="Sheh A."/>
            <person name="Young S.K."/>
            <person name="Abouelliel A."/>
            <person name="Ward D.V."/>
            <person name="Earl A.M."/>
            <person name="Fox J.G."/>
        </authorList>
    </citation>
    <scope>NUCLEOTIDE SEQUENCE [LARGE SCALE GENOMIC DNA]</scope>
    <source>
        <strain evidence="18 19">MIT 99-5501</strain>
    </source>
</reference>
<dbReference type="GO" id="GO:0009380">
    <property type="term" value="C:excinuclease repair complex"/>
    <property type="evidence" value="ECO:0007669"/>
    <property type="project" value="InterPro"/>
</dbReference>
<dbReference type="PANTHER" id="PTHR43152">
    <property type="entry name" value="UVRABC SYSTEM PROTEIN A"/>
    <property type="match status" value="1"/>
</dbReference>
<dbReference type="NCBIfam" id="TIGR00630">
    <property type="entry name" value="uvra"/>
    <property type="match status" value="1"/>
</dbReference>
<dbReference type="GO" id="GO:0008270">
    <property type="term" value="F:zinc ion binding"/>
    <property type="evidence" value="ECO:0007669"/>
    <property type="project" value="UniProtKB-KW"/>
</dbReference>
<dbReference type="GO" id="GO:0005737">
    <property type="term" value="C:cytoplasm"/>
    <property type="evidence" value="ECO:0007669"/>
    <property type="project" value="UniProtKB-SubCell"/>
</dbReference>
<accession>V8C7F2</accession>
<dbReference type="InterPro" id="IPR041552">
    <property type="entry name" value="UvrA_DNA-bd"/>
</dbReference>
<evidence type="ECO:0000256" key="16">
    <source>
        <dbReference type="ARBA" id="ARBA00042156"/>
    </source>
</evidence>
<evidence type="ECO:0000256" key="5">
    <source>
        <dbReference type="ARBA" id="ARBA00022741"/>
    </source>
</evidence>
<dbReference type="RefSeq" id="WP_023927873.1">
    <property type="nucleotide sequence ID" value="NZ_KI669454.1"/>
</dbReference>
<dbReference type="Proteomes" id="UP000018731">
    <property type="component" value="Unassembled WGS sequence"/>
</dbReference>
<evidence type="ECO:0000256" key="3">
    <source>
        <dbReference type="ARBA" id="ARBA00022723"/>
    </source>
</evidence>
<gene>
    <name evidence="18" type="ORF">HMPREF2086_01150</name>
</gene>
<dbReference type="PROSITE" id="PS50893">
    <property type="entry name" value="ABC_TRANSPORTER_2"/>
    <property type="match status" value="1"/>
</dbReference>
<keyword evidence="3" id="KW-0479">Metal-binding</keyword>
<evidence type="ECO:0000256" key="4">
    <source>
        <dbReference type="ARBA" id="ARBA00022737"/>
    </source>
</evidence>
<dbReference type="GO" id="GO:0003677">
    <property type="term" value="F:DNA binding"/>
    <property type="evidence" value="ECO:0007669"/>
    <property type="project" value="UniProtKB-KW"/>
</dbReference>
<dbReference type="InterPro" id="IPR004602">
    <property type="entry name" value="UvrA"/>
</dbReference>
<evidence type="ECO:0000259" key="17">
    <source>
        <dbReference type="PROSITE" id="PS50893"/>
    </source>
</evidence>
<dbReference type="Pfam" id="PF17755">
    <property type="entry name" value="UvrA_DNA-bind"/>
    <property type="match status" value="1"/>
</dbReference>
<dbReference type="CDD" id="cd03271">
    <property type="entry name" value="ABC_UvrA_II"/>
    <property type="match status" value="1"/>
</dbReference>
<comment type="subcellular location">
    <subcellularLocation>
        <location evidence="1">Cytoplasm</location>
    </subcellularLocation>
</comment>
<proteinExistence type="inferred from homology"/>
<evidence type="ECO:0000256" key="2">
    <source>
        <dbReference type="ARBA" id="ARBA00022490"/>
    </source>
</evidence>
<dbReference type="EMBL" id="AZJI01000005">
    <property type="protein sequence ID" value="ETD23348.1"/>
    <property type="molecule type" value="Genomic_DNA"/>
</dbReference>
<evidence type="ECO:0000256" key="6">
    <source>
        <dbReference type="ARBA" id="ARBA00022763"/>
    </source>
</evidence>
<dbReference type="PANTHER" id="PTHR43152:SF3">
    <property type="entry name" value="UVRABC SYSTEM PROTEIN A"/>
    <property type="match status" value="1"/>
</dbReference>
<keyword evidence="19" id="KW-1185">Reference proteome</keyword>
<dbReference type="GO" id="GO:0005524">
    <property type="term" value="F:ATP binding"/>
    <property type="evidence" value="ECO:0007669"/>
    <property type="project" value="UniProtKB-KW"/>
</dbReference>
<dbReference type="STRING" id="1357400.HMPREF2086_01150"/>
<comment type="similarity">
    <text evidence="14">Belongs to the ABC transporter superfamily. UvrA family.</text>
</comment>
<keyword evidence="12" id="KW-0238">DNA-binding</keyword>
<dbReference type="GO" id="GO:0006289">
    <property type="term" value="P:nucleotide-excision repair"/>
    <property type="evidence" value="ECO:0007669"/>
    <property type="project" value="InterPro"/>
</dbReference>
<evidence type="ECO:0000256" key="10">
    <source>
        <dbReference type="ARBA" id="ARBA00022840"/>
    </source>
</evidence>
<evidence type="ECO:0000256" key="13">
    <source>
        <dbReference type="ARBA" id="ARBA00023204"/>
    </source>
</evidence>
<dbReference type="InterPro" id="IPR027417">
    <property type="entry name" value="P-loop_NTPase"/>
</dbReference>
<dbReference type="Gene3D" id="1.20.1580.10">
    <property type="entry name" value="ABC transporter ATPase like domain"/>
    <property type="match status" value="2"/>
</dbReference>
<keyword evidence="4" id="KW-0677">Repeat</keyword>
<dbReference type="AlphaFoldDB" id="V8C7F2"/>
<dbReference type="NCBIfam" id="NF001503">
    <property type="entry name" value="PRK00349.1"/>
    <property type="match status" value="1"/>
</dbReference>
<evidence type="ECO:0000256" key="12">
    <source>
        <dbReference type="ARBA" id="ARBA00023125"/>
    </source>
</evidence>
<evidence type="ECO:0000256" key="8">
    <source>
        <dbReference type="ARBA" id="ARBA00022771"/>
    </source>
</evidence>
<dbReference type="Gene3D" id="3.40.50.300">
    <property type="entry name" value="P-loop containing nucleotide triphosphate hydrolases"/>
    <property type="match status" value="2"/>
</dbReference>
<dbReference type="Gene3D" id="3.30.1490.20">
    <property type="entry name" value="ATP-grasp fold, A domain"/>
    <property type="match status" value="1"/>
</dbReference>
<evidence type="ECO:0000256" key="1">
    <source>
        <dbReference type="ARBA" id="ARBA00004496"/>
    </source>
</evidence>
<dbReference type="InterPro" id="IPR017871">
    <property type="entry name" value="ABC_transporter-like_CS"/>
</dbReference>
<organism evidence="18 19">
    <name type="scientific">Helicobacter macacae MIT 99-5501</name>
    <dbReference type="NCBI Taxonomy" id="1357400"/>
    <lineage>
        <taxon>Bacteria</taxon>
        <taxon>Pseudomonadati</taxon>
        <taxon>Campylobacterota</taxon>
        <taxon>Epsilonproteobacteria</taxon>
        <taxon>Campylobacterales</taxon>
        <taxon>Helicobacteraceae</taxon>
        <taxon>Helicobacter</taxon>
    </lineage>
</organism>
<sequence length="954" mass="105956">MQDFIHIIGARENNLKNLSLTIPKNKLVVFTGLSGSGKSTLAFDTLYAEGQRRYIESLSSYARQFLDRVGKPEVDKIEGLTPAIAIDQKTTSKNPRSTVGTITEIYDYLRLLYARVGKQHCHLCGKPISQMSSSDIISQVLSLPSNAKMMILSPIVREKKGTFADKLQDLRQKGFVRAQINGVITRLDEEIELSKSKKHTIKVVIDRLTNTDENKTRLAQAVEKALNESYGEVEIEYTLESKDSKEQSSIADSSAESKIVHYSEHFACFDCKVSFEPLEPLSFSFNSPKGACDMCGGLGSTYTLDIKKILNTSLPLLEGGIKVIFGYNRSYYAELFRAFCKAEGIDTKSSFDELSKQQQDSLLYNGGKEVVLEWRGSKLKREWKGILAIAHDMFRDERDLADYMSEKPCSACKAHRLKPESLSVKVSSKGIGEVIDMPIEESYAFFAKEANFTHLNAQETMIAEPILKELRERLFFLVDVGLGYLTLGRDARTISGGESQRIRIASQIGSGLTGVMYVLDEPSIGLHERDTLKLIKTLRSLQEKGNTVIVVEHDRETIINADFIVDIGPGAGNRGGEVIYSGDLRGMLSANTLTAEYINRKKDIFYPQNRAQKEWLTISSVTINNIKNLSVKIPLGNFVCVTGVSGSGKSSLILQTLLPVAQEILNNARKIKKCDGVEILGLEHLDKVIYLDQTPIGRTPRSNPATYTGTMDEIRALFAQVKEAKMLGFGVSRFSFNVKGGRCEKCQGEGEIRIEMHFLPDVMVKCDLCNGAKYNPQTLSIKYKGKSIAEVLAMSVDSACEFFAKIPRIYQKLKTLQDVGLGYIQLGQNALTLSGGEAQRIKLAKELSRKDTGRTLYVLDEPTTGLHFGDVDKLTRVLHHLVELGNSVIVVEHNLDLIKNADYIIDMGPEGGAKGGKVVDSGKVVDFIKNAKKSRSYTARFLAQEFESQKCKKS</sequence>
<keyword evidence="9" id="KW-0862">Zinc</keyword>
<dbReference type="InterPro" id="IPR013815">
    <property type="entry name" value="ATP_grasp_subdomain_1"/>
</dbReference>
<protein>
    <recommendedName>
        <fullName evidence="15">UvrABC system protein A</fullName>
    </recommendedName>
    <alternativeName>
        <fullName evidence="16">Excinuclease ABC subunit A</fullName>
    </alternativeName>
</protein>
<feature type="domain" description="ABC transporter" evidence="17">
    <location>
        <begin position="599"/>
        <end position="934"/>
    </location>
</feature>
<keyword evidence="13" id="KW-0234">DNA repair</keyword>
<dbReference type="GO" id="GO:0004518">
    <property type="term" value="F:nuclease activity"/>
    <property type="evidence" value="ECO:0007669"/>
    <property type="project" value="UniProtKB-KW"/>
</dbReference>
<comment type="caution">
    <text evidence="18">The sequence shown here is derived from an EMBL/GenBank/DDBJ whole genome shotgun (WGS) entry which is preliminary data.</text>
</comment>
<keyword evidence="2" id="KW-0963">Cytoplasm</keyword>
<evidence type="ECO:0000256" key="15">
    <source>
        <dbReference type="ARBA" id="ARBA00039316"/>
    </source>
</evidence>
<dbReference type="Pfam" id="PF17760">
    <property type="entry name" value="UvrA_inter"/>
    <property type="match status" value="1"/>
</dbReference>
<evidence type="ECO:0000256" key="14">
    <source>
        <dbReference type="ARBA" id="ARBA00038000"/>
    </source>
</evidence>
<dbReference type="InterPro" id="IPR003439">
    <property type="entry name" value="ABC_transporter-like_ATP-bd"/>
</dbReference>
<keyword evidence="10" id="KW-0067">ATP-binding</keyword>
<dbReference type="PROSITE" id="PS00211">
    <property type="entry name" value="ABC_TRANSPORTER_1"/>
    <property type="match status" value="2"/>
</dbReference>
<dbReference type="GO" id="GO:0016887">
    <property type="term" value="F:ATP hydrolysis activity"/>
    <property type="evidence" value="ECO:0007669"/>
    <property type="project" value="InterPro"/>
</dbReference>
<evidence type="ECO:0000313" key="19">
    <source>
        <dbReference type="Proteomes" id="UP000018731"/>
    </source>
</evidence>
<evidence type="ECO:0000256" key="11">
    <source>
        <dbReference type="ARBA" id="ARBA00022881"/>
    </source>
</evidence>
<dbReference type="InterPro" id="IPR041102">
    <property type="entry name" value="UvrA_inter"/>
</dbReference>
<evidence type="ECO:0000256" key="7">
    <source>
        <dbReference type="ARBA" id="ARBA00022769"/>
    </source>
</evidence>
<dbReference type="Gene3D" id="1.10.8.280">
    <property type="entry name" value="ABC transporter ATPase domain-like"/>
    <property type="match status" value="1"/>
</dbReference>
<name>V8C7F2_9HELI</name>
<dbReference type="HOGENOM" id="CLU_001370_0_2_7"/>
<keyword evidence="7" id="KW-0228">DNA excision</keyword>